<dbReference type="PANTHER" id="PTHR43861">
    <property type="entry name" value="TRANS-ACONITATE 2-METHYLTRANSFERASE-RELATED"/>
    <property type="match status" value="1"/>
</dbReference>
<name>A0A7H1PWD8_9ACTN</name>
<dbReference type="SUPFAM" id="SSF53335">
    <property type="entry name" value="S-adenosyl-L-methionine-dependent methyltransferases"/>
    <property type="match status" value="1"/>
</dbReference>
<evidence type="ECO:0000256" key="1">
    <source>
        <dbReference type="ARBA" id="ARBA00022679"/>
    </source>
</evidence>
<dbReference type="GO" id="GO:0032259">
    <property type="term" value="P:methylation"/>
    <property type="evidence" value="ECO:0007669"/>
    <property type="project" value="UniProtKB-KW"/>
</dbReference>
<evidence type="ECO:0000313" key="3">
    <source>
        <dbReference type="EMBL" id="QNT92368.1"/>
    </source>
</evidence>
<dbReference type="EMBL" id="CP051006">
    <property type="protein sequence ID" value="QNT92368.1"/>
    <property type="molecule type" value="Genomic_DNA"/>
</dbReference>
<dbReference type="KEGG" id="sgf:HEP81_02042"/>
<dbReference type="GO" id="GO:0030798">
    <property type="term" value="F:trans-aconitate 2-methyltransferase activity"/>
    <property type="evidence" value="ECO:0007669"/>
    <property type="project" value="UniProtKB-EC"/>
</dbReference>
<evidence type="ECO:0000259" key="2">
    <source>
        <dbReference type="Pfam" id="PF13649"/>
    </source>
</evidence>
<dbReference type="InterPro" id="IPR041698">
    <property type="entry name" value="Methyltransf_25"/>
</dbReference>
<accession>A0A7H1PWD8</accession>
<evidence type="ECO:0000313" key="4">
    <source>
        <dbReference type="Proteomes" id="UP000516422"/>
    </source>
</evidence>
<dbReference type="CDD" id="cd02440">
    <property type="entry name" value="AdoMet_MTases"/>
    <property type="match status" value="1"/>
</dbReference>
<dbReference type="Pfam" id="PF13649">
    <property type="entry name" value="Methyltransf_25"/>
    <property type="match status" value="1"/>
</dbReference>
<proteinExistence type="predicted"/>
<organism evidence="3 4">
    <name type="scientific">Streptomyces griseofuscus</name>
    <dbReference type="NCBI Taxonomy" id="146922"/>
    <lineage>
        <taxon>Bacteria</taxon>
        <taxon>Bacillati</taxon>
        <taxon>Actinomycetota</taxon>
        <taxon>Actinomycetes</taxon>
        <taxon>Kitasatosporales</taxon>
        <taxon>Streptomycetaceae</taxon>
        <taxon>Streptomyces</taxon>
    </lineage>
</organism>
<dbReference type="Gene3D" id="3.40.50.150">
    <property type="entry name" value="Vaccinia Virus protein VP39"/>
    <property type="match status" value="1"/>
</dbReference>
<keyword evidence="1 3" id="KW-0808">Transferase</keyword>
<dbReference type="EC" id="2.1.1.144" evidence="3"/>
<reference evidence="3 4" key="1">
    <citation type="submission" date="2020-04" db="EMBL/GenBank/DDBJ databases">
        <title>Characterization and engineering of Streptomyces griseofuscus DSM40191 as a potential heterologous host for expression of BGCs.</title>
        <authorList>
            <person name="Gren T."/>
            <person name="Whitford C.M."/>
            <person name="Mohite O.S."/>
            <person name="Joergensen T.S."/>
            <person name="Nielsen J.B."/>
            <person name="Lee S.Y."/>
            <person name="Weber T."/>
        </authorList>
    </citation>
    <scope>NUCLEOTIDE SEQUENCE [LARGE SCALE GENOMIC DNA]</scope>
    <source>
        <strain evidence="3 4">DSM 40191</strain>
    </source>
</reference>
<dbReference type="InterPro" id="IPR029063">
    <property type="entry name" value="SAM-dependent_MTases_sf"/>
</dbReference>
<protein>
    <submittedName>
        <fullName evidence="3">Trans-aconitate 2-methyltransferase</fullName>
        <ecNumber evidence="3">2.1.1.144</ecNumber>
    </submittedName>
</protein>
<sequence>MHDGREEHDWSQRQIAYYRARAAEYDDAYDERMDMPRLVEALDELPVSGNVLEVACGTGQWTQLLADRARSLTALDAAPEMLRIARARMQDTPTRFIEADIFTWEPDRQFDTVFFAFWLSHVPPVEMEAFWDLLRWALAPGGCVAFFDDAPAKAEIEEAVSEAQVPTVRRRLADGSQHLTVKVLHDAAGLTKQLDSLGWEAHIEPVDTYHFAGIARPRGSE</sequence>
<dbReference type="AlphaFoldDB" id="A0A7H1PWD8"/>
<dbReference type="Proteomes" id="UP000516422">
    <property type="component" value="Chromosome"/>
</dbReference>
<dbReference type="GO" id="GO:0017000">
    <property type="term" value="P:antibiotic biosynthetic process"/>
    <property type="evidence" value="ECO:0007669"/>
    <property type="project" value="UniProtKB-ARBA"/>
</dbReference>
<keyword evidence="3" id="KW-0489">Methyltransferase</keyword>
<gene>
    <name evidence="3" type="primary">tam_1</name>
    <name evidence="3" type="ORF">HEP81_02042</name>
</gene>
<feature type="domain" description="Methyltransferase" evidence="2">
    <location>
        <begin position="51"/>
        <end position="142"/>
    </location>
</feature>